<dbReference type="CDD" id="cd09917">
    <property type="entry name" value="F-box_SF"/>
    <property type="match status" value="1"/>
</dbReference>
<dbReference type="KEGG" id="amer:121599876"/>
<dbReference type="VEuPathDB" id="VectorBase:AMEM016844"/>
<evidence type="ECO:0000313" key="2">
    <source>
        <dbReference type="EnsemblMetazoa" id="AMEM016844-PA"/>
    </source>
</evidence>
<dbReference type="EnsemblMetazoa" id="AMEM016844-RA">
    <property type="protein sequence ID" value="AMEM016844-PA"/>
    <property type="gene ID" value="AMEM016844"/>
</dbReference>
<dbReference type="VEuPathDB" id="VectorBase:AMEM21_012764"/>
<dbReference type="GeneID" id="121599876"/>
<dbReference type="Gene3D" id="3.80.10.10">
    <property type="entry name" value="Ribonuclease Inhibitor"/>
    <property type="match status" value="1"/>
</dbReference>
<feature type="domain" description="F-box" evidence="1">
    <location>
        <begin position="16"/>
        <end position="65"/>
    </location>
</feature>
<sequence length="530" mass="61514">MSRPRRKCARYSSPPKLHINELPQEIMYTIFDYISIYSLRKASLTCRYWERLISEYGATRFTLRIGYVRSDGNMSYADLEVREEAHLTEAAKMLDCTKRRYRKVNIDLLGKPFETRQMNLVLSKLLVPSWLQQLVVLRIGLGKDLQTFAVKISKAVVKMECLQELHLVNPVNGFIRSHSFKELKVVNHSLHKLVLHVSLPEVIDCPNLRVLDIVSSLDVEIIVGKQYIEHGGEEPYWKLKQLEELMIWHAAADDDDDDDDRMMFSSRRLKQATSIGSIEKIEFYRHLKQLKKLYYHASIVSSEVLQAICESCVQLKDLHLLYLASIGPNPLRHLSNLNMLQQLSICCSADILSFAGVRLPLLERLLLYDTKIDWPSLAELTSIKWLKITPDPTKVDQICDLFAGQLSSQLNFLWLSMDYVAVYACLPKLSALKTLVVENVNQQFSKYLPRLPQLTRLVIFPGYMSKMVLPARLPKQMVNLELMELGFFEIFEHDFTKCMMEGEYARLSDHFREQRSILLKYSYRHVSSLR</sequence>
<dbReference type="SUPFAM" id="SSF52047">
    <property type="entry name" value="RNI-like"/>
    <property type="match status" value="1"/>
</dbReference>
<dbReference type="Proteomes" id="UP000075903">
    <property type="component" value="Unassembled WGS sequence"/>
</dbReference>
<reference evidence="2" key="1">
    <citation type="submission" date="2020-05" db="UniProtKB">
        <authorList>
            <consortium name="EnsemblMetazoa"/>
        </authorList>
    </citation>
    <scope>IDENTIFICATION</scope>
    <source>
        <strain evidence="2">MAF</strain>
    </source>
</reference>
<dbReference type="AlphaFoldDB" id="A0A182VL70"/>
<dbReference type="PROSITE" id="PS50181">
    <property type="entry name" value="FBOX"/>
    <property type="match status" value="1"/>
</dbReference>
<dbReference type="InterPro" id="IPR036047">
    <property type="entry name" value="F-box-like_dom_sf"/>
</dbReference>
<keyword evidence="3" id="KW-1185">Reference proteome</keyword>
<dbReference type="InterPro" id="IPR032675">
    <property type="entry name" value="LRR_dom_sf"/>
</dbReference>
<organism evidence="2 3">
    <name type="scientific">Anopheles merus</name>
    <name type="common">Mosquito</name>
    <dbReference type="NCBI Taxonomy" id="30066"/>
    <lineage>
        <taxon>Eukaryota</taxon>
        <taxon>Metazoa</taxon>
        <taxon>Ecdysozoa</taxon>
        <taxon>Arthropoda</taxon>
        <taxon>Hexapoda</taxon>
        <taxon>Insecta</taxon>
        <taxon>Pterygota</taxon>
        <taxon>Neoptera</taxon>
        <taxon>Endopterygota</taxon>
        <taxon>Diptera</taxon>
        <taxon>Nematocera</taxon>
        <taxon>Culicoidea</taxon>
        <taxon>Culicidae</taxon>
        <taxon>Anophelinae</taxon>
        <taxon>Anopheles</taxon>
    </lineage>
</organism>
<dbReference type="Pfam" id="PF12937">
    <property type="entry name" value="F-box-like"/>
    <property type="match status" value="1"/>
</dbReference>
<dbReference type="Gene3D" id="1.20.1280.50">
    <property type="match status" value="1"/>
</dbReference>
<accession>A0A182VL70</accession>
<name>A0A182VL70_ANOME</name>
<dbReference type="SUPFAM" id="SSF81383">
    <property type="entry name" value="F-box domain"/>
    <property type="match status" value="1"/>
</dbReference>
<evidence type="ECO:0000259" key="1">
    <source>
        <dbReference type="PROSITE" id="PS50181"/>
    </source>
</evidence>
<dbReference type="InterPro" id="IPR001810">
    <property type="entry name" value="F-box_dom"/>
</dbReference>
<protein>
    <submittedName>
        <fullName evidence="2">F-box domain-containing protein</fullName>
    </submittedName>
</protein>
<dbReference type="RefSeq" id="XP_041783923.1">
    <property type="nucleotide sequence ID" value="XM_041927989.1"/>
</dbReference>
<evidence type="ECO:0000313" key="3">
    <source>
        <dbReference type="Proteomes" id="UP000075903"/>
    </source>
</evidence>
<proteinExistence type="predicted"/>